<dbReference type="NCBIfam" id="TIGR03891">
    <property type="entry name" value="thiopep_ocin"/>
    <property type="match status" value="1"/>
</dbReference>
<proteinExistence type="predicted"/>
<sequence length="251" mass="28420">MVNEHWAQVNITYPGNDPREREHRAVDHLTRALPTAENDGLITAWWFIRKGPWRIRYRLADGHNTDPLHPIITDGITWTRDIYEPETHAFGGPAGMNIGHTLFHADSRHLLPFLTADPADRRERSLVLCTALMHAAGLDLNEQGDVWARLAEQRAPFLNALPDNDTWQSFTRNVHRLITSDPDTDLMDGQWLTAFTDAGRALRILQERGELTRGVRAITALHVIFHWNRIGLTPSTQATLAHAAKDAIFGQ</sequence>
<evidence type="ECO:0000313" key="2">
    <source>
        <dbReference type="EMBL" id="RAY17014.1"/>
    </source>
</evidence>
<reference evidence="2 3" key="1">
    <citation type="submission" date="2018-06" db="EMBL/GenBank/DDBJ databases">
        <title>Actinomadura craniellae sp. nov. isolated from marine sponge Craniella sp.</title>
        <authorList>
            <person name="Li L."/>
            <person name="Xu Q.H."/>
            <person name="Lin H.W."/>
            <person name="Lu Y.H."/>
        </authorList>
    </citation>
    <scope>NUCLEOTIDE SEQUENCE [LARGE SCALE GENOMIC DNA]</scope>
    <source>
        <strain evidence="2 3">LHW63021</strain>
    </source>
</reference>
<keyword evidence="3" id="KW-1185">Reference proteome</keyword>
<dbReference type="Proteomes" id="UP000251891">
    <property type="component" value="Unassembled WGS sequence"/>
</dbReference>
<dbReference type="AlphaFoldDB" id="A0A365HD02"/>
<dbReference type="Pfam" id="PF14028">
    <property type="entry name" value="Lant_dehydr_C"/>
    <property type="match status" value="1"/>
</dbReference>
<protein>
    <submittedName>
        <fullName evidence="2">Bacteriocin biosynthesis protein</fullName>
    </submittedName>
</protein>
<accession>A0A365HD02</accession>
<evidence type="ECO:0000313" key="3">
    <source>
        <dbReference type="Proteomes" id="UP000251891"/>
    </source>
</evidence>
<organism evidence="2 3">
    <name type="scientific">Actinomadura craniellae</name>
    <dbReference type="NCBI Taxonomy" id="2231787"/>
    <lineage>
        <taxon>Bacteria</taxon>
        <taxon>Bacillati</taxon>
        <taxon>Actinomycetota</taxon>
        <taxon>Actinomycetes</taxon>
        <taxon>Streptosporangiales</taxon>
        <taxon>Thermomonosporaceae</taxon>
        <taxon>Actinomadura</taxon>
    </lineage>
</organism>
<dbReference type="OrthoDB" id="4678170at2"/>
<name>A0A365HD02_9ACTN</name>
<feature type="domain" description="Thiopeptide-type bacteriocin biosynthesis" evidence="1">
    <location>
        <begin position="6"/>
        <end position="247"/>
    </location>
</feature>
<comment type="caution">
    <text evidence="2">The sequence shown here is derived from an EMBL/GenBank/DDBJ whole genome shotgun (WGS) entry which is preliminary data.</text>
</comment>
<evidence type="ECO:0000259" key="1">
    <source>
        <dbReference type="Pfam" id="PF14028"/>
    </source>
</evidence>
<dbReference type="InterPro" id="IPR023809">
    <property type="entry name" value="Thiopep_bacteriocin_synth_dom"/>
</dbReference>
<gene>
    <name evidence="2" type="ORF">DPM19_02295</name>
</gene>
<dbReference type="EMBL" id="QLYX01000001">
    <property type="protein sequence ID" value="RAY17014.1"/>
    <property type="molecule type" value="Genomic_DNA"/>
</dbReference>